<organism evidence="7 8">
    <name type="scientific">Heliomicrobium undosum</name>
    <dbReference type="NCBI Taxonomy" id="121734"/>
    <lineage>
        <taxon>Bacteria</taxon>
        <taxon>Bacillati</taxon>
        <taxon>Bacillota</taxon>
        <taxon>Clostridia</taxon>
        <taxon>Eubacteriales</taxon>
        <taxon>Heliobacteriaceae</taxon>
        <taxon>Heliomicrobium</taxon>
    </lineage>
</organism>
<dbReference type="SMART" id="SM00345">
    <property type="entry name" value="HTH_GNTR"/>
    <property type="match status" value="1"/>
</dbReference>
<evidence type="ECO:0000259" key="6">
    <source>
        <dbReference type="PROSITE" id="PS50949"/>
    </source>
</evidence>
<dbReference type="InterPro" id="IPR036390">
    <property type="entry name" value="WH_DNA-bd_sf"/>
</dbReference>
<dbReference type="SUPFAM" id="SSF46785">
    <property type="entry name" value="Winged helix' DNA-binding domain"/>
    <property type="match status" value="1"/>
</dbReference>
<keyword evidence="5" id="KW-0804">Transcription</keyword>
<dbReference type="InterPro" id="IPR015421">
    <property type="entry name" value="PyrdxlP-dep_Trfase_major"/>
</dbReference>
<evidence type="ECO:0000313" key="7">
    <source>
        <dbReference type="EMBL" id="MZP29554.1"/>
    </source>
</evidence>
<evidence type="ECO:0000256" key="4">
    <source>
        <dbReference type="ARBA" id="ARBA00023125"/>
    </source>
</evidence>
<dbReference type="InterPro" id="IPR051446">
    <property type="entry name" value="HTH_trans_reg/aminotransferase"/>
</dbReference>
<dbReference type="Pfam" id="PF00392">
    <property type="entry name" value="GntR"/>
    <property type="match status" value="1"/>
</dbReference>
<dbReference type="InterPro" id="IPR015422">
    <property type="entry name" value="PyrdxlP-dep_Trfase_small"/>
</dbReference>
<dbReference type="RefSeq" id="WP_161257250.1">
    <property type="nucleotide sequence ID" value="NZ_WXEY01000006.1"/>
</dbReference>
<evidence type="ECO:0000256" key="1">
    <source>
        <dbReference type="ARBA" id="ARBA00005384"/>
    </source>
</evidence>
<dbReference type="InterPro" id="IPR000524">
    <property type="entry name" value="Tscrpt_reg_HTH_GntR"/>
</dbReference>
<dbReference type="InterPro" id="IPR015424">
    <property type="entry name" value="PyrdxlP-dep_Trfase"/>
</dbReference>
<dbReference type="OrthoDB" id="9802328at2"/>
<keyword evidence="2" id="KW-0663">Pyridoxal phosphate</keyword>
<dbReference type="Pfam" id="PF00155">
    <property type="entry name" value="Aminotran_1_2"/>
    <property type="match status" value="1"/>
</dbReference>
<evidence type="ECO:0000313" key="8">
    <source>
        <dbReference type="Proteomes" id="UP000463470"/>
    </source>
</evidence>
<keyword evidence="3" id="KW-0805">Transcription regulation</keyword>
<dbReference type="InterPro" id="IPR004839">
    <property type="entry name" value="Aminotransferase_I/II_large"/>
</dbReference>
<dbReference type="EMBL" id="WXEY01000006">
    <property type="protein sequence ID" value="MZP29554.1"/>
    <property type="molecule type" value="Genomic_DNA"/>
</dbReference>
<sequence length="483" mass="53636">MKVDLDRSKEPSLREQICAGIGERIRSGLLRPGEKLPSVRQLARDLGVSLMTAVEAYALLEKRGLVESVQGKGTFVRERSMPVDVAGDPFGWQMAVADYLPRASFWSQSAVRLPPEILDLATASIHHSLLPLPLLEASIESALKKAPQSLGRYAPFQGDPEFLEVVADYLRHQGLPISPHQLIITNGTQQGIDLFARTFLGPEDVLAMEVPAFSGAIDAFRLSHPHIVPVPVDQEGIRVEILEELSTRMRIKAIYVVPTYQNPTGSVMSLKRRRALIEFAVETGALILEDEPHRELTLAGKGSLPPPLKALDPDGRVVYLKGFSKFLFPGLRLGVLAADGTLYRRLLAAKSIVDLGSPLWLQKALVPFFRDPKLPRYIDRLNGILLRRSRQVGDTLAQRLSPAIRWQRPQGGMHLWLTVPPFLDADSLLPEAHRRGIHFLPGSIFYPGEPESNHLRVCWTNLADEELPRALEILCGVLNEAVR</sequence>
<dbReference type="GO" id="GO:0008483">
    <property type="term" value="F:transaminase activity"/>
    <property type="evidence" value="ECO:0007669"/>
    <property type="project" value="UniProtKB-KW"/>
</dbReference>
<keyword evidence="4" id="KW-0238">DNA-binding</keyword>
<reference evidence="7 8" key="1">
    <citation type="submission" date="2020-01" db="EMBL/GenBank/DDBJ databases">
        <title>Whole-genome sequence of Heliobacterium undosum DSM 13378.</title>
        <authorList>
            <person name="Kyndt J.A."/>
            <person name="Meyer T.E."/>
        </authorList>
    </citation>
    <scope>NUCLEOTIDE SEQUENCE [LARGE SCALE GENOMIC DNA]</scope>
    <source>
        <strain evidence="7 8">DSM 13378</strain>
    </source>
</reference>
<dbReference type="Proteomes" id="UP000463470">
    <property type="component" value="Unassembled WGS sequence"/>
</dbReference>
<dbReference type="SUPFAM" id="SSF53383">
    <property type="entry name" value="PLP-dependent transferases"/>
    <property type="match status" value="1"/>
</dbReference>
<keyword evidence="8" id="KW-1185">Reference proteome</keyword>
<keyword evidence="7" id="KW-0032">Aminotransferase</keyword>
<keyword evidence="7" id="KW-0808">Transferase</keyword>
<dbReference type="Gene3D" id="1.10.10.10">
    <property type="entry name" value="Winged helix-like DNA-binding domain superfamily/Winged helix DNA-binding domain"/>
    <property type="match status" value="1"/>
</dbReference>
<evidence type="ECO:0000256" key="3">
    <source>
        <dbReference type="ARBA" id="ARBA00023015"/>
    </source>
</evidence>
<dbReference type="GO" id="GO:0030170">
    <property type="term" value="F:pyridoxal phosphate binding"/>
    <property type="evidence" value="ECO:0007669"/>
    <property type="project" value="InterPro"/>
</dbReference>
<protein>
    <submittedName>
        <fullName evidence="7">Aminotransferase class I/II-fold pyridoxal phosphate-dependent enzyme</fullName>
    </submittedName>
</protein>
<name>A0A845L3Y3_9FIRM</name>
<dbReference type="GO" id="GO:0003677">
    <property type="term" value="F:DNA binding"/>
    <property type="evidence" value="ECO:0007669"/>
    <property type="project" value="UniProtKB-KW"/>
</dbReference>
<dbReference type="InterPro" id="IPR036388">
    <property type="entry name" value="WH-like_DNA-bd_sf"/>
</dbReference>
<dbReference type="CDD" id="cd00609">
    <property type="entry name" value="AAT_like"/>
    <property type="match status" value="1"/>
</dbReference>
<dbReference type="Gene3D" id="3.90.1150.10">
    <property type="entry name" value="Aspartate Aminotransferase, domain 1"/>
    <property type="match status" value="1"/>
</dbReference>
<feature type="domain" description="HTH gntR-type" evidence="6">
    <location>
        <begin position="11"/>
        <end position="79"/>
    </location>
</feature>
<comment type="caution">
    <text evidence="7">The sequence shown here is derived from an EMBL/GenBank/DDBJ whole genome shotgun (WGS) entry which is preliminary data.</text>
</comment>
<accession>A0A845L3Y3</accession>
<gene>
    <name evidence="7" type="ORF">GTO91_07525</name>
</gene>
<proteinExistence type="inferred from homology"/>
<dbReference type="CDD" id="cd07377">
    <property type="entry name" value="WHTH_GntR"/>
    <property type="match status" value="1"/>
</dbReference>
<comment type="similarity">
    <text evidence="1">In the C-terminal section; belongs to the class-I pyridoxal-phosphate-dependent aminotransferase family.</text>
</comment>
<dbReference type="AlphaFoldDB" id="A0A845L3Y3"/>
<dbReference type="PANTHER" id="PTHR46577:SF1">
    <property type="entry name" value="HTH-TYPE TRANSCRIPTIONAL REGULATORY PROTEIN GABR"/>
    <property type="match status" value="1"/>
</dbReference>
<dbReference type="GO" id="GO:0003700">
    <property type="term" value="F:DNA-binding transcription factor activity"/>
    <property type="evidence" value="ECO:0007669"/>
    <property type="project" value="InterPro"/>
</dbReference>
<evidence type="ECO:0000256" key="5">
    <source>
        <dbReference type="ARBA" id="ARBA00023163"/>
    </source>
</evidence>
<dbReference type="PROSITE" id="PS50949">
    <property type="entry name" value="HTH_GNTR"/>
    <property type="match status" value="1"/>
</dbReference>
<evidence type="ECO:0000256" key="2">
    <source>
        <dbReference type="ARBA" id="ARBA00022898"/>
    </source>
</evidence>
<dbReference type="Gene3D" id="3.40.640.10">
    <property type="entry name" value="Type I PLP-dependent aspartate aminotransferase-like (Major domain)"/>
    <property type="match status" value="1"/>
</dbReference>
<dbReference type="PANTHER" id="PTHR46577">
    <property type="entry name" value="HTH-TYPE TRANSCRIPTIONAL REGULATORY PROTEIN GABR"/>
    <property type="match status" value="1"/>
</dbReference>